<dbReference type="Proteomes" id="UP001336020">
    <property type="component" value="Unassembled WGS sequence"/>
</dbReference>
<dbReference type="PANTHER" id="PTHR42796">
    <property type="entry name" value="FUMARYLACETOACETATE HYDROLASE DOMAIN-CONTAINING PROTEIN 2A-RELATED"/>
    <property type="match status" value="1"/>
</dbReference>
<organism evidence="4 5">
    <name type="scientific">Rhodococcus artemisiae</name>
    <dbReference type="NCBI Taxonomy" id="714159"/>
    <lineage>
        <taxon>Bacteria</taxon>
        <taxon>Bacillati</taxon>
        <taxon>Actinomycetota</taxon>
        <taxon>Actinomycetes</taxon>
        <taxon>Mycobacteriales</taxon>
        <taxon>Nocardiaceae</taxon>
        <taxon>Rhodococcus</taxon>
    </lineage>
</organism>
<evidence type="ECO:0000313" key="5">
    <source>
        <dbReference type="Proteomes" id="UP001336020"/>
    </source>
</evidence>
<dbReference type="InterPro" id="IPR036663">
    <property type="entry name" value="Fumarylacetoacetase_C_sf"/>
</dbReference>
<gene>
    <name evidence="4" type="ORF">Q7514_11105</name>
</gene>
<protein>
    <submittedName>
        <fullName evidence="4">Fumarylacetoacetate hydrolase family protein</fullName>
    </submittedName>
</protein>
<dbReference type="PANTHER" id="PTHR42796:SF4">
    <property type="entry name" value="FUMARYLACETOACETATE HYDROLASE DOMAIN-CONTAINING PROTEIN 2A"/>
    <property type="match status" value="1"/>
</dbReference>
<evidence type="ECO:0000256" key="2">
    <source>
        <dbReference type="ARBA" id="ARBA00022723"/>
    </source>
</evidence>
<keyword evidence="4" id="KW-0378">Hydrolase</keyword>
<comment type="similarity">
    <text evidence="1">Belongs to the FAH family.</text>
</comment>
<proteinExistence type="inferred from homology"/>
<dbReference type="GO" id="GO:0016787">
    <property type="term" value="F:hydrolase activity"/>
    <property type="evidence" value="ECO:0007669"/>
    <property type="project" value="UniProtKB-KW"/>
</dbReference>
<dbReference type="EMBL" id="JAUTXY010000004">
    <property type="protein sequence ID" value="MEE2058067.1"/>
    <property type="molecule type" value="Genomic_DNA"/>
</dbReference>
<dbReference type="Gene3D" id="3.90.850.10">
    <property type="entry name" value="Fumarylacetoacetase-like, C-terminal domain"/>
    <property type="match status" value="1"/>
</dbReference>
<keyword evidence="2" id="KW-0479">Metal-binding</keyword>
<dbReference type="InterPro" id="IPR011234">
    <property type="entry name" value="Fumarylacetoacetase-like_C"/>
</dbReference>
<accession>A0ABU7L945</accession>
<name>A0ABU7L945_9NOCA</name>
<reference evidence="4 5" key="1">
    <citation type="submission" date="2023-07" db="EMBL/GenBank/DDBJ databases">
        <authorList>
            <person name="Girao M."/>
            <person name="Carvalho M.F."/>
        </authorList>
    </citation>
    <scope>NUCLEOTIDE SEQUENCE [LARGE SCALE GENOMIC DNA]</scope>
    <source>
        <strain evidence="4 5">YIM65754</strain>
    </source>
</reference>
<evidence type="ECO:0000256" key="1">
    <source>
        <dbReference type="ARBA" id="ARBA00010211"/>
    </source>
</evidence>
<feature type="domain" description="Fumarylacetoacetase-like C-terminal" evidence="3">
    <location>
        <begin position="73"/>
        <end position="277"/>
    </location>
</feature>
<evidence type="ECO:0000313" key="4">
    <source>
        <dbReference type="EMBL" id="MEE2058067.1"/>
    </source>
</evidence>
<dbReference type="InterPro" id="IPR051121">
    <property type="entry name" value="FAH"/>
</dbReference>
<dbReference type="Pfam" id="PF01557">
    <property type="entry name" value="FAA_hydrolase"/>
    <property type="match status" value="1"/>
</dbReference>
<evidence type="ECO:0000259" key="3">
    <source>
        <dbReference type="Pfam" id="PF01557"/>
    </source>
</evidence>
<keyword evidence="5" id="KW-1185">Reference proteome</keyword>
<comment type="caution">
    <text evidence="4">The sequence shown here is derived from an EMBL/GenBank/DDBJ whole genome shotgun (WGS) entry which is preliminary data.</text>
</comment>
<dbReference type="SUPFAM" id="SSF56529">
    <property type="entry name" value="FAH"/>
    <property type="match status" value="1"/>
</dbReference>
<sequence length="288" mass="30391">MRIYNLSGRAALGVDGGAVDIADASHGLFSPSPQQLYTRWEEFTAWASGFTGSPTLTIDESALDSPVPLPPQVFAIGMNYREHAVEAGLPIPEIPVVFTKFPASVTGPCTTISLPEGQVDFESELVVVIGKRAENVATADAWTHIAGLTIGQDLSERITQWAGSAPQQFGLGKSFTGFSPLGPAVVTPDEFTDPTDLELGCTLNGVSMQKSRTSDMIFSIADVIAYLSSIVPLLPGDVVFTGTPSGIGATRDPKVLLRPGDELTTYIEGIGTMVHTFSTRPAPNGHSA</sequence>
<dbReference type="RefSeq" id="WP_330133307.1">
    <property type="nucleotide sequence ID" value="NZ_JAUTXY010000004.1"/>
</dbReference>